<dbReference type="RefSeq" id="WP_141951953.1">
    <property type="nucleotide sequence ID" value="NZ_VFOZ01000001.1"/>
</dbReference>
<name>A0A543CBU3_9ACTN</name>
<comment type="caution">
    <text evidence="4">The sequence shown here is derived from an EMBL/GenBank/DDBJ whole genome shotgun (WGS) entry which is preliminary data.</text>
</comment>
<feature type="transmembrane region" description="Helical" evidence="2">
    <location>
        <begin position="29"/>
        <end position="47"/>
    </location>
</feature>
<accession>A0A543CBU3</accession>
<feature type="transmembrane region" description="Helical" evidence="2">
    <location>
        <begin position="54"/>
        <end position="74"/>
    </location>
</feature>
<dbReference type="InterPro" id="IPR021878">
    <property type="entry name" value="TgpA_N"/>
</dbReference>
<keyword evidence="2" id="KW-0812">Transmembrane</keyword>
<feature type="transmembrane region" description="Helical" evidence="2">
    <location>
        <begin position="141"/>
        <end position="158"/>
    </location>
</feature>
<feature type="transmembrane region" description="Helical" evidence="2">
    <location>
        <begin position="635"/>
        <end position="654"/>
    </location>
</feature>
<dbReference type="Gene3D" id="3.10.620.30">
    <property type="match status" value="1"/>
</dbReference>
<dbReference type="InterPro" id="IPR002931">
    <property type="entry name" value="Transglutaminase-like"/>
</dbReference>
<dbReference type="InterPro" id="IPR038765">
    <property type="entry name" value="Papain-like_cys_pep_sf"/>
</dbReference>
<feature type="transmembrane region" description="Helical" evidence="2">
    <location>
        <begin position="220"/>
        <end position="238"/>
    </location>
</feature>
<dbReference type="InterPro" id="IPR052901">
    <property type="entry name" value="Bact_TGase-like"/>
</dbReference>
<evidence type="ECO:0000313" key="5">
    <source>
        <dbReference type="Proteomes" id="UP000316096"/>
    </source>
</evidence>
<proteinExistence type="predicted"/>
<dbReference type="Pfam" id="PF11992">
    <property type="entry name" value="TgpA_N"/>
    <property type="match status" value="1"/>
</dbReference>
<evidence type="ECO:0000256" key="1">
    <source>
        <dbReference type="SAM" id="MobiDB-lite"/>
    </source>
</evidence>
<feature type="region of interest" description="Disordered" evidence="1">
    <location>
        <begin position="576"/>
        <end position="625"/>
    </location>
</feature>
<feature type="domain" description="Transglutaminase-like" evidence="3">
    <location>
        <begin position="487"/>
        <end position="557"/>
    </location>
</feature>
<feature type="transmembrane region" description="Helical" evidence="2">
    <location>
        <begin position="112"/>
        <end position="134"/>
    </location>
</feature>
<dbReference type="Proteomes" id="UP000316096">
    <property type="component" value="Unassembled WGS sequence"/>
</dbReference>
<feature type="compositionally biased region" description="Basic and acidic residues" evidence="1">
    <location>
        <begin position="610"/>
        <end position="625"/>
    </location>
</feature>
<feature type="compositionally biased region" description="Polar residues" evidence="1">
    <location>
        <begin position="582"/>
        <end position="596"/>
    </location>
</feature>
<sequence>MRLRLTIMAGLATLLASIGLYPLFESGGWFFTGVGAIGVAGGAGVLTRRIRVTAWLCVPVGLAALFLYLTVLFASGHALVGVIPTPSSAARLGRLVGEGWHDANAYAAPVPMLPAIDLLTGIGIGLVAVLVDFLAVRMRRAALAGLPLLAVYSVPAAVRQETVSWLAFLLGAAGYLGLLVVDAREQLAGWGRAVFTRHWSPARYDERPDSSPLAAAGRRIGLTAVAVAIVLPFAVPGIEPRGLLGFGGSAEGDTTGGSGSIAGIYALNPLVSLRRQLVRGGDAEVLRYHTTDGTAPEYLRMYSLDRFDGETWTTAPLHGDKDSSRIVDKALPVDPAMGAIPSRAVTTNISINSQVHGLDVLPMPYPPTKLDIKGDWRVDPRSLTVFSSRDSAGGRSYTVTSLRPEPTYQELVTNALPPEQIAARYLGVPDSVGEDITDLANEAAEGAATPYEKAVKLQDYFTEQGRFTYSLDAPPLSRRGGALRNFLFTSHTGYCEQFAASMALLARILGIPARVGMGYTAGTQAPDGSWVVRTKDAHAWPELYFAGVGWLRFEPTPGGDGGQGSASVPSYTDPLSLPGALGSNTDDQLPSGTTLPGGNPTAAASAAPRHRTDPLTDQREAPGLVSDRHGSRLPITWLLAGLVAILLLVTPVSVRRLAWARRWSRAKSDAAVAHAAWDDLRADAIDHRLEWPASETPRSTARRLTEELALDETATAALTRLSRAEERARYAPSAEAMTTLRNDARILRSAFGARAGRWVRWRARLFPPSATATLRRGGGRALDVFEWLDVATLRRRRHT</sequence>
<organism evidence="4 5">
    <name type="scientific">Actinoallomurus bryophytorum</name>
    <dbReference type="NCBI Taxonomy" id="1490222"/>
    <lineage>
        <taxon>Bacteria</taxon>
        <taxon>Bacillati</taxon>
        <taxon>Actinomycetota</taxon>
        <taxon>Actinomycetes</taxon>
        <taxon>Streptosporangiales</taxon>
        <taxon>Thermomonosporaceae</taxon>
        <taxon>Actinoallomurus</taxon>
    </lineage>
</organism>
<evidence type="ECO:0000256" key="2">
    <source>
        <dbReference type="SAM" id="Phobius"/>
    </source>
</evidence>
<evidence type="ECO:0000259" key="3">
    <source>
        <dbReference type="SMART" id="SM00460"/>
    </source>
</evidence>
<feature type="transmembrane region" description="Helical" evidence="2">
    <location>
        <begin position="164"/>
        <end position="183"/>
    </location>
</feature>
<dbReference type="SMART" id="SM00460">
    <property type="entry name" value="TGc"/>
    <property type="match status" value="1"/>
</dbReference>
<dbReference type="AlphaFoldDB" id="A0A543CBU3"/>
<gene>
    <name evidence="4" type="ORF">FB559_0027</name>
</gene>
<dbReference type="SUPFAM" id="SSF54001">
    <property type="entry name" value="Cysteine proteinases"/>
    <property type="match status" value="1"/>
</dbReference>
<protein>
    <submittedName>
        <fullName evidence="4">Transglutaminase superfamily protein</fullName>
    </submittedName>
</protein>
<dbReference type="EMBL" id="VFOZ01000001">
    <property type="protein sequence ID" value="TQL94552.1"/>
    <property type="molecule type" value="Genomic_DNA"/>
</dbReference>
<dbReference type="PANTHER" id="PTHR42736:SF1">
    <property type="entry name" value="PROTEIN-GLUTAMINE GAMMA-GLUTAMYLTRANSFERASE"/>
    <property type="match status" value="1"/>
</dbReference>
<keyword evidence="2" id="KW-1133">Transmembrane helix</keyword>
<dbReference type="OrthoDB" id="9804023at2"/>
<keyword evidence="5" id="KW-1185">Reference proteome</keyword>
<keyword evidence="2" id="KW-0472">Membrane</keyword>
<reference evidence="4 5" key="1">
    <citation type="submission" date="2019-06" db="EMBL/GenBank/DDBJ databases">
        <title>Sequencing the genomes of 1000 actinobacteria strains.</title>
        <authorList>
            <person name="Klenk H.-P."/>
        </authorList>
    </citation>
    <scope>NUCLEOTIDE SEQUENCE [LARGE SCALE GENOMIC DNA]</scope>
    <source>
        <strain evidence="4 5">DSM 102200</strain>
    </source>
</reference>
<evidence type="ECO:0000313" key="4">
    <source>
        <dbReference type="EMBL" id="TQL94552.1"/>
    </source>
</evidence>
<dbReference type="PANTHER" id="PTHR42736">
    <property type="entry name" value="PROTEIN-GLUTAMINE GAMMA-GLUTAMYLTRANSFERASE"/>
    <property type="match status" value="1"/>
</dbReference>
<dbReference type="Pfam" id="PF01841">
    <property type="entry name" value="Transglut_core"/>
    <property type="match status" value="1"/>
</dbReference>